<comment type="caution">
    <text evidence="1">The sequence shown here is derived from an EMBL/GenBank/DDBJ whole genome shotgun (WGS) entry which is preliminary data.</text>
</comment>
<proteinExistence type="predicted"/>
<reference evidence="1" key="1">
    <citation type="submission" date="2021-01" db="EMBL/GenBank/DDBJ databases">
        <title>Genomic Encyclopedia of Type Strains, Phase IV (KMG-IV): sequencing the most valuable type-strain genomes for metagenomic binning, comparative biology and taxonomic classification.</title>
        <authorList>
            <person name="Goeker M."/>
        </authorList>
    </citation>
    <scope>NUCLEOTIDE SEQUENCE</scope>
    <source>
        <strain evidence="1">DSM 21943</strain>
    </source>
</reference>
<dbReference type="RefSeq" id="WP_204464020.1">
    <property type="nucleotide sequence ID" value="NZ_JAFBCV010000001.1"/>
</dbReference>
<evidence type="ECO:0000313" key="1">
    <source>
        <dbReference type="EMBL" id="MBM7837156.1"/>
    </source>
</evidence>
<name>A0ABS2SNQ7_9BACI</name>
<organism evidence="1 2">
    <name type="scientific">Shouchella xiaoxiensis</name>
    <dbReference type="NCBI Taxonomy" id="766895"/>
    <lineage>
        <taxon>Bacteria</taxon>
        <taxon>Bacillati</taxon>
        <taxon>Bacillota</taxon>
        <taxon>Bacilli</taxon>
        <taxon>Bacillales</taxon>
        <taxon>Bacillaceae</taxon>
        <taxon>Shouchella</taxon>
    </lineage>
</organism>
<dbReference type="Proteomes" id="UP001179280">
    <property type="component" value="Unassembled WGS sequence"/>
</dbReference>
<dbReference type="EMBL" id="JAFBCV010000001">
    <property type="protein sequence ID" value="MBM7837156.1"/>
    <property type="molecule type" value="Genomic_DNA"/>
</dbReference>
<evidence type="ECO:0000313" key="2">
    <source>
        <dbReference type="Proteomes" id="UP001179280"/>
    </source>
</evidence>
<evidence type="ECO:0008006" key="3">
    <source>
        <dbReference type="Google" id="ProtNLM"/>
    </source>
</evidence>
<accession>A0ABS2SNQ7</accession>
<keyword evidence="2" id="KW-1185">Reference proteome</keyword>
<gene>
    <name evidence="1" type="ORF">JOC54_000387</name>
</gene>
<sequence length="184" mass="21014">MNGTCIQKAGPIEVFLNQRSQRASSISKSAKSPLLFVVLSSFLLAGCAEEDDEIPSLMLESAEQLKEHLMENYDFTLLIVTENEEKKVGAQFSHTGIRPIEVTETSEGLRLDILGAYYDMPGVEFVYESVENFTYHLDIANESMRNFSEMDYQLNSDYRFDFYRTDESAEIPEMHSFEVIGEDF</sequence>
<protein>
    <recommendedName>
        <fullName evidence="3">Lipoprotein</fullName>
    </recommendedName>
</protein>